<dbReference type="InterPro" id="IPR011330">
    <property type="entry name" value="Glyco_hydro/deAcase_b/a-brl"/>
</dbReference>
<comment type="caution">
    <text evidence="6">The sequence shown here is derived from an EMBL/GenBank/DDBJ whole genome shotgun (WGS) entry which is preliminary data.</text>
</comment>
<dbReference type="PANTHER" id="PTHR43123:SF4">
    <property type="entry name" value="POLYSACCHARIDE DEACETYLASE"/>
    <property type="match status" value="1"/>
</dbReference>
<sequence length="309" mass="35830">MGLDKSYLEYPLRRYGMDHDRYDWSLMSERQPLVWPDNCKLAFWINISVQFFPLNPESPQPRPPGGMTMPYPDLRHFSLRDYGNRIGIYRILDALEVRNIPASCAVNAQITEYAPYLIQALRDAGVDFLGHGLDMDTPHHSLSEAREREIIRQSVDSLSEASRQDITGWISPGRFESPVTPDLLSEAGIQFFADWVNDDMPYIFKTRKKPLVSMPLPTELEDRFVMLENLHSETSYGEQLKDAFEWMYNDATEENGRIFSLSIHPWVIGQPHRIGVLENFLDYVCQHKGVWFAKPSEIVEIFNKQELIN</sequence>
<evidence type="ECO:0000313" key="6">
    <source>
        <dbReference type="EMBL" id="ERL47401.1"/>
    </source>
</evidence>
<dbReference type="PANTHER" id="PTHR43123">
    <property type="entry name" value="POLYSACCHARIDE DEACETYLASE-RELATED"/>
    <property type="match status" value="1"/>
</dbReference>
<evidence type="ECO:0000256" key="2">
    <source>
        <dbReference type="ARBA" id="ARBA00010973"/>
    </source>
</evidence>
<dbReference type="Pfam" id="PF01522">
    <property type="entry name" value="Polysacc_deac_1"/>
    <property type="match status" value="1"/>
</dbReference>
<dbReference type="Proteomes" id="UP000016762">
    <property type="component" value="Unassembled WGS sequence"/>
</dbReference>
<dbReference type="OrthoDB" id="9787041at2"/>
<name>U2XX06_9PROT</name>
<accession>U2XX06</accession>
<dbReference type="InterPro" id="IPR002509">
    <property type="entry name" value="NODB_dom"/>
</dbReference>
<dbReference type="AlphaFoldDB" id="U2XX06"/>
<protein>
    <recommendedName>
        <fullName evidence="3">Chitooligosaccharide deacetylase</fullName>
    </recommendedName>
    <alternativeName>
        <fullName evidence="4">Nodulation protein B</fullName>
    </alternativeName>
</protein>
<evidence type="ECO:0000259" key="5">
    <source>
        <dbReference type="Pfam" id="PF01522"/>
    </source>
</evidence>
<dbReference type="CDD" id="cd10979">
    <property type="entry name" value="CE4_PuuE_like"/>
    <property type="match status" value="1"/>
</dbReference>
<evidence type="ECO:0000256" key="1">
    <source>
        <dbReference type="ARBA" id="ARBA00003236"/>
    </source>
</evidence>
<keyword evidence="6" id="KW-0378">Hydrolase</keyword>
<keyword evidence="7" id="KW-1185">Reference proteome</keyword>
<organism evidence="6 7">
    <name type="scientific">Candidatus Micropelagius thuwalensis</name>
    <dbReference type="NCBI Taxonomy" id="1397666"/>
    <lineage>
        <taxon>Bacteria</taxon>
        <taxon>Pseudomonadati</taxon>
        <taxon>Pseudomonadota</taxon>
        <taxon>Alphaproteobacteria</taxon>
        <taxon>PS1 clade</taxon>
        <taxon>Candidatus Micropelagius</taxon>
    </lineage>
</organism>
<evidence type="ECO:0000313" key="7">
    <source>
        <dbReference type="Proteomes" id="UP000016762"/>
    </source>
</evidence>
<dbReference type="eggNOG" id="COG0726">
    <property type="taxonomic scope" value="Bacteria"/>
</dbReference>
<gene>
    <name evidence="6" type="primary">mfd</name>
    <name evidence="6" type="ORF">RS24_00340</name>
</gene>
<comment type="function">
    <text evidence="1">Is involved in generating a small heat-stable compound (Nod), an acylated oligomer of N-acetylglucosamine, that stimulates mitosis in various plant protoplasts.</text>
</comment>
<comment type="similarity">
    <text evidence="2">Belongs to the polysaccharide deacetylase family.</text>
</comment>
<evidence type="ECO:0000256" key="3">
    <source>
        <dbReference type="ARBA" id="ARBA00020071"/>
    </source>
</evidence>
<dbReference type="PATRIC" id="fig|1397666.3.peg.314"/>
<dbReference type="SUPFAM" id="SSF88713">
    <property type="entry name" value="Glycoside hydrolase/deacetylase"/>
    <property type="match status" value="1"/>
</dbReference>
<evidence type="ECO:0000256" key="4">
    <source>
        <dbReference type="ARBA" id="ARBA00032976"/>
    </source>
</evidence>
<dbReference type="GO" id="GO:0016810">
    <property type="term" value="F:hydrolase activity, acting on carbon-nitrogen (but not peptide) bonds"/>
    <property type="evidence" value="ECO:0007669"/>
    <property type="project" value="InterPro"/>
</dbReference>
<dbReference type="STRING" id="1397666.RS24_00340"/>
<dbReference type="GO" id="GO:0005975">
    <property type="term" value="P:carbohydrate metabolic process"/>
    <property type="evidence" value="ECO:0007669"/>
    <property type="project" value="InterPro"/>
</dbReference>
<reference evidence="6 7" key="1">
    <citation type="journal article" date="2014" name="FEMS Microbiol. Ecol.">
        <title>Genomic differentiation among two strains of the PS1 clade isolated from geographically separated marine habitats.</title>
        <authorList>
            <person name="Jimenez-Infante F."/>
            <person name="Ngugi D.K."/>
            <person name="Alam I."/>
            <person name="Rashid M."/>
            <person name="Baalawi W."/>
            <person name="Kamau A.A."/>
            <person name="Bajic V.B."/>
            <person name="Stingl U."/>
        </authorList>
    </citation>
    <scope>NUCLEOTIDE SEQUENCE [LARGE SCALE GENOMIC DNA]</scope>
    <source>
        <strain evidence="6 7">RS24</strain>
    </source>
</reference>
<dbReference type="EMBL" id="AWXE01000001">
    <property type="protein sequence ID" value="ERL47401.1"/>
    <property type="molecule type" value="Genomic_DNA"/>
</dbReference>
<proteinExistence type="inferred from homology"/>
<dbReference type="Gene3D" id="3.20.20.370">
    <property type="entry name" value="Glycoside hydrolase/deacetylase"/>
    <property type="match status" value="1"/>
</dbReference>
<feature type="domain" description="NodB homology" evidence="5">
    <location>
        <begin position="89"/>
        <end position="191"/>
    </location>
</feature>
<dbReference type="RefSeq" id="WP_021776419.1">
    <property type="nucleotide sequence ID" value="NZ_AWXE01000001.1"/>
</dbReference>